<proteinExistence type="predicted"/>
<dbReference type="Proteomes" id="UP001204439">
    <property type="component" value="Unassembled WGS sequence"/>
</dbReference>
<comment type="caution">
    <text evidence="1">The sequence shown here is derived from an EMBL/GenBank/DDBJ whole genome shotgun (WGS) entry which is preliminary data.</text>
</comment>
<dbReference type="RefSeq" id="WP_063968606.1">
    <property type="nucleotide sequence ID" value="NZ_JAMXLT020000008.1"/>
</dbReference>
<dbReference type="EMBL" id="JAMXLT020000008">
    <property type="protein sequence ID" value="MDW8548450.1"/>
    <property type="molecule type" value="Genomic_DNA"/>
</dbReference>
<evidence type="ECO:0000313" key="2">
    <source>
        <dbReference type="Proteomes" id="UP001204439"/>
    </source>
</evidence>
<reference evidence="1 2" key="1">
    <citation type="submission" date="2023-11" db="EMBL/GenBank/DDBJ databases">
        <title>First isolation, identification, and characterization of non-pathogenic Epilithonimonas ginsengisoli isolated from diseased farmed rainbow trout (Oncorhynchus mykiss) in Chile.</title>
        <authorList>
            <person name="Miranda C.D."/>
            <person name="Irgang R."/>
            <person name="Concha C."/>
            <person name="Rojas R."/>
            <person name="Avendano R."/>
        </authorList>
    </citation>
    <scope>NUCLEOTIDE SEQUENCE [LARGE SCALE GENOMIC DNA]</scope>
    <source>
        <strain evidence="1 2">FP99</strain>
    </source>
</reference>
<gene>
    <name evidence="1" type="ORF">NG800_005990</name>
</gene>
<name>A0ABU4JFJ5_9FLAO</name>
<protein>
    <submittedName>
        <fullName evidence="1">Uncharacterized protein</fullName>
    </submittedName>
</protein>
<accession>A0ABU4JFJ5</accession>
<evidence type="ECO:0000313" key="1">
    <source>
        <dbReference type="EMBL" id="MDW8548450.1"/>
    </source>
</evidence>
<keyword evidence="2" id="KW-1185">Reference proteome</keyword>
<organism evidence="1 2">
    <name type="scientific">Epilithonimonas ginsengisoli</name>
    <dbReference type="NCBI Taxonomy" id="1245592"/>
    <lineage>
        <taxon>Bacteria</taxon>
        <taxon>Pseudomonadati</taxon>
        <taxon>Bacteroidota</taxon>
        <taxon>Flavobacteriia</taxon>
        <taxon>Flavobacteriales</taxon>
        <taxon>Weeksellaceae</taxon>
        <taxon>Chryseobacterium group</taxon>
        <taxon>Epilithonimonas</taxon>
    </lineage>
</organism>
<sequence length="121" mass="14361">MGYGGGKAVRPVERTKELISLKYEIKKEVQSETVSIDVPRNYQLENCDKYKYQEEVLIYINNDSLKKEHILNNYVLSINKRLQKIFPYDKNCYDSVVIQTQYFDKAMDSTINKRYSFPMIK</sequence>